<dbReference type="PANTHER" id="PTHR36432">
    <property type="match status" value="1"/>
</dbReference>
<dbReference type="GO" id="GO:0003677">
    <property type="term" value="F:DNA binding"/>
    <property type="evidence" value="ECO:0007669"/>
    <property type="project" value="UniProtKB-UniRule"/>
</dbReference>
<dbReference type="InterPro" id="IPR040678">
    <property type="entry name" value="AbrB_C"/>
</dbReference>
<protein>
    <submittedName>
        <fullName evidence="3">AbrB/MazE/SpoVT family DNA-binding domain-containing protein</fullName>
    </submittedName>
</protein>
<dbReference type="NCBIfam" id="TIGR01439">
    <property type="entry name" value="lp_hng_hel_AbrB"/>
    <property type="match status" value="1"/>
</dbReference>
<dbReference type="Pfam" id="PF18277">
    <property type="entry name" value="AbrB_C"/>
    <property type="match status" value="1"/>
</dbReference>
<feature type="domain" description="SpoVT-AbrB" evidence="2">
    <location>
        <begin position="5"/>
        <end position="50"/>
    </location>
</feature>
<dbReference type="EMBL" id="JAMQJZ010000025">
    <property type="protein sequence ID" value="MDC3422674.1"/>
    <property type="molecule type" value="Genomic_DNA"/>
</dbReference>
<evidence type="ECO:0000256" key="1">
    <source>
        <dbReference type="PROSITE-ProRule" id="PRU01076"/>
    </source>
</evidence>
<dbReference type="PROSITE" id="PS51740">
    <property type="entry name" value="SPOVT_ABRB"/>
    <property type="match status" value="1"/>
</dbReference>
<name>A0A9X3WSR4_9BACI</name>
<dbReference type="InterPro" id="IPR052731">
    <property type="entry name" value="B_subtilis_Trans_State_Reg"/>
</dbReference>
<organism evidence="3 4">
    <name type="scientific">Aquibacillus koreensis</name>
    <dbReference type="NCBI Taxonomy" id="279446"/>
    <lineage>
        <taxon>Bacteria</taxon>
        <taxon>Bacillati</taxon>
        <taxon>Bacillota</taxon>
        <taxon>Bacilli</taxon>
        <taxon>Bacillales</taxon>
        <taxon>Bacillaceae</taxon>
        <taxon>Aquibacillus</taxon>
    </lineage>
</organism>
<reference evidence="3" key="1">
    <citation type="submission" date="2022-06" db="EMBL/GenBank/DDBJ databases">
        <title>Aquibacillus sp. a new bacterium isolated from soil saline samples.</title>
        <authorList>
            <person name="Galisteo C."/>
            <person name="De La Haba R."/>
            <person name="Sanchez-Porro C."/>
            <person name="Ventosa A."/>
        </authorList>
    </citation>
    <scope>NUCLEOTIDE SEQUENCE</scope>
    <source>
        <strain evidence="3">JCM 12387</strain>
    </source>
</reference>
<dbReference type="Gene3D" id="2.10.260.10">
    <property type="match status" value="1"/>
</dbReference>
<keyword evidence="1 3" id="KW-0238">DNA-binding</keyword>
<evidence type="ECO:0000313" key="3">
    <source>
        <dbReference type="EMBL" id="MDC3422674.1"/>
    </source>
</evidence>
<dbReference type="SMART" id="SM00966">
    <property type="entry name" value="SpoVT_AbrB"/>
    <property type="match status" value="1"/>
</dbReference>
<dbReference type="RefSeq" id="WP_259871893.1">
    <property type="nucleotide sequence ID" value="NZ_JAMQJZ010000025.1"/>
</dbReference>
<dbReference type="PANTHER" id="PTHR36432:SF4">
    <property type="entry name" value="TRANSITION STATE REGULATOR ABH-RELATED"/>
    <property type="match status" value="1"/>
</dbReference>
<dbReference type="Proteomes" id="UP001145072">
    <property type="component" value="Unassembled WGS sequence"/>
</dbReference>
<dbReference type="AlphaFoldDB" id="A0A9X3WSR4"/>
<comment type="caution">
    <text evidence="3">The sequence shown here is derived from an EMBL/GenBank/DDBJ whole genome shotgun (WGS) entry which is preliminary data.</text>
</comment>
<dbReference type="SUPFAM" id="SSF89447">
    <property type="entry name" value="AbrB/MazE/MraZ-like"/>
    <property type="match status" value="1"/>
</dbReference>
<evidence type="ECO:0000259" key="2">
    <source>
        <dbReference type="PROSITE" id="PS51740"/>
    </source>
</evidence>
<accession>A0A9X3WSR4</accession>
<dbReference type="Pfam" id="PF04014">
    <property type="entry name" value="MazE_antitoxin"/>
    <property type="match status" value="1"/>
</dbReference>
<gene>
    <name evidence="3" type="ORF">NC661_20170</name>
</gene>
<dbReference type="InterPro" id="IPR037914">
    <property type="entry name" value="SpoVT-AbrB_sf"/>
</dbReference>
<sequence length="89" mass="10225">MKSTGMVRNVDPLGRVVIPKELRTVLNIHEKDPLEIFTEEDKIILRKFRSNLACQITGEVKPENQTFCDGKIVLSPEGIEYIKKELQDK</sequence>
<evidence type="ECO:0000313" key="4">
    <source>
        <dbReference type="Proteomes" id="UP001145072"/>
    </source>
</evidence>
<keyword evidence="4" id="KW-1185">Reference proteome</keyword>
<dbReference type="InterPro" id="IPR007159">
    <property type="entry name" value="SpoVT-AbrB_dom"/>
</dbReference>
<proteinExistence type="predicted"/>